<organism evidence="1 2">
    <name type="scientific">Sorangium cellulosum</name>
    <name type="common">Polyangium cellulosum</name>
    <dbReference type="NCBI Taxonomy" id="56"/>
    <lineage>
        <taxon>Bacteria</taxon>
        <taxon>Pseudomonadati</taxon>
        <taxon>Myxococcota</taxon>
        <taxon>Polyangia</taxon>
        <taxon>Polyangiales</taxon>
        <taxon>Polyangiaceae</taxon>
        <taxon>Sorangium</taxon>
    </lineage>
</organism>
<dbReference type="AlphaFoldDB" id="A0A4P2Q6K6"/>
<protein>
    <submittedName>
        <fullName evidence="1">Uncharacterized protein</fullName>
    </submittedName>
</protein>
<dbReference type="Proteomes" id="UP000295781">
    <property type="component" value="Chromosome"/>
</dbReference>
<name>A0A4P2Q6K6_SORCE</name>
<sequence>MLANLIQVEIEKFRANTVTLEGMATQIAACMVHNFPSIPSLSRDPDVFERQAQIVVRVREALLAVSETLSGEHSESLGQTIAERLLREEFKLSGKSRSETRNAFKFLDHKPRSR</sequence>
<dbReference type="EMBL" id="CP012670">
    <property type="protein sequence ID" value="AUX25124.1"/>
    <property type="molecule type" value="Genomic_DNA"/>
</dbReference>
<gene>
    <name evidence="1" type="ORF">SOCEGT47_056680</name>
</gene>
<evidence type="ECO:0000313" key="1">
    <source>
        <dbReference type="EMBL" id="AUX25124.1"/>
    </source>
</evidence>
<accession>A0A4P2Q6K6</accession>
<reference evidence="1 2" key="1">
    <citation type="submission" date="2015-09" db="EMBL/GenBank/DDBJ databases">
        <title>Sorangium comparison.</title>
        <authorList>
            <person name="Zaburannyi N."/>
            <person name="Bunk B."/>
            <person name="Overmann J."/>
            <person name="Mueller R."/>
        </authorList>
    </citation>
    <scope>NUCLEOTIDE SEQUENCE [LARGE SCALE GENOMIC DNA]</scope>
    <source>
        <strain evidence="1 2">So ceGT47</strain>
    </source>
</reference>
<evidence type="ECO:0000313" key="2">
    <source>
        <dbReference type="Proteomes" id="UP000295781"/>
    </source>
</evidence>
<proteinExistence type="predicted"/>